<dbReference type="Proteomes" id="UP000035170">
    <property type="component" value="Unassembled WGS sequence"/>
</dbReference>
<dbReference type="NCBIfam" id="TIGR01845">
    <property type="entry name" value="outer_NodT"/>
    <property type="match status" value="1"/>
</dbReference>
<dbReference type="Pfam" id="PF02321">
    <property type="entry name" value="OEP"/>
    <property type="match status" value="2"/>
</dbReference>
<dbReference type="AlphaFoldDB" id="A0A0H2MBY9"/>
<gene>
    <name evidence="4" type="primary">oprM2</name>
    <name evidence="4" type="ORF">VPARA_44020</name>
</gene>
<keyword evidence="2" id="KW-0449">Lipoprotein</keyword>
<reference evidence="4 5" key="1">
    <citation type="submission" date="2015-03" db="EMBL/GenBank/DDBJ databases">
        <title>Genome sequence of Variovorax paradoxus TBEA6.</title>
        <authorList>
            <person name="Poehlein A."/>
            <person name="Schuldes J."/>
            <person name="Wuebbeler J.H."/>
            <person name="Hiessl S."/>
            <person name="Steinbuechel A."/>
            <person name="Daniel R."/>
        </authorList>
    </citation>
    <scope>NUCLEOTIDE SEQUENCE [LARGE SCALE GENOMIC DNA]</scope>
    <source>
        <strain evidence="4 5">TBEA6</strain>
    </source>
</reference>
<dbReference type="PATRIC" id="fig|34073.19.peg.4503"/>
<dbReference type="SUPFAM" id="SSF56954">
    <property type="entry name" value="Outer membrane efflux proteins (OEP)"/>
    <property type="match status" value="1"/>
</dbReference>
<keyword evidence="2" id="KW-0564">Palmitate</keyword>
<evidence type="ECO:0000313" key="4">
    <source>
        <dbReference type="EMBL" id="KLN54480.1"/>
    </source>
</evidence>
<dbReference type="PROSITE" id="PS51257">
    <property type="entry name" value="PROKAR_LIPOPROTEIN"/>
    <property type="match status" value="1"/>
</dbReference>
<proteinExistence type="inferred from homology"/>
<comment type="subcellular location">
    <subcellularLocation>
        <location evidence="2">Cell membrane</location>
        <topology evidence="2">Lipid-anchor</topology>
    </subcellularLocation>
</comment>
<feature type="chain" id="PRO_5005118433" evidence="2">
    <location>
        <begin position="24"/>
        <end position="487"/>
    </location>
</feature>
<dbReference type="Gene3D" id="2.20.200.10">
    <property type="entry name" value="Outer membrane efflux proteins (OEP)"/>
    <property type="match status" value="1"/>
</dbReference>
<evidence type="ECO:0000313" key="5">
    <source>
        <dbReference type="Proteomes" id="UP000035170"/>
    </source>
</evidence>
<keyword evidence="2" id="KW-0732">Signal</keyword>
<dbReference type="Gene3D" id="1.20.1600.10">
    <property type="entry name" value="Outer membrane efflux proteins (OEP)"/>
    <property type="match status" value="1"/>
</dbReference>
<keyword evidence="2" id="KW-1134">Transmembrane beta strand</keyword>
<dbReference type="PANTHER" id="PTHR30203:SF32">
    <property type="entry name" value="CATION EFFLUX SYSTEM PROTEIN CUSC"/>
    <property type="match status" value="1"/>
</dbReference>
<evidence type="ECO:0000256" key="2">
    <source>
        <dbReference type="RuleBase" id="RU362097"/>
    </source>
</evidence>
<dbReference type="RefSeq" id="WP_047785993.1">
    <property type="nucleotide sequence ID" value="NZ_JZWI01000023.1"/>
</dbReference>
<dbReference type="EMBL" id="JZWI01000023">
    <property type="protein sequence ID" value="KLN54480.1"/>
    <property type="molecule type" value="Genomic_DNA"/>
</dbReference>
<protein>
    <submittedName>
        <fullName evidence="4">Outer membrane protein OprM</fullName>
    </submittedName>
</protein>
<dbReference type="InterPro" id="IPR003423">
    <property type="entry name" value="OMP_efflux"/>
</dbReference>
<evidence type="ECO:0000256" key="3">
    <source>
        <dbReference type="SAM" id="MobiDB-lite"/>
    </source>
</evidence>
<comment type="caution">
    <text evidence="4">The sequence shown here is derived from an EMBL/GenBank/DDBJ whole genome shotgun (WGS) entry which is preliminary data.</text>
</comment>
<evidence type="ECO:0000256" key="1">
    <source>
        <dbReference type="ARBA" id="ARBA00007613"/>
    </source>
</evidence>
<name>A0A0H2MBY9_VARPD</name>
<comment type="similarity">
    <text evidence="1 2">Belongs to the outer membrane factor (OMF) (TC 1.B.17) family.</text>
</comment>
<feature type="compositionally biased region" description="Low complexity" evidence="3">
    <location>
        <begin position="115"/>
        <end position="136"/>
    </location>
</feature>
<accession>A0A0H2MBY9</accession>
<dbReference type="PANTHER" id="PTHR30203">
    <property type="entry name" value="OUTER MEMBRANE CATION EFFLUX PROTEIN"/>
    <property type="match status" value="1"/>
</dbReference>
<dbReference type="InterPro" id="IPR010131">
    <property type="entry name" value="MdtP/NodT-like"/>
</dbReference>
<keyword evidence="2" id="KW-0812">Transmembrane</keyword>
<feature type="region of interest" description="Disordered" evidence="3">
    <location>
        <begin position="112"/>
        <end position="136"/>
    </location>
</feature>
<keyword evidence="5" id="KW-1185">Reference proteome</keyword>
<keyword evidence="2" id="KW-0472">Membrane</keyword>
<sequence length="487" mass="52109">MKRLALPSLLATALLLGGCISMAPDYRRPEAPVATQWRDAPAAQAATADAATANRPVAEIPWQDFFQDERLRRVIALALENNRDLRIAMLNIEKARAQYRIQRADLFPAITAGGSQSASRTPSSVSSSTSSSSSSSSASAVVSRQYGADVGFSSYELDLFGRIRSLTDEALQTFLATAETQRSTRLSLVAEVAGDWLTLAADRQRLALARQTLESQRESLRLTEHLHAQGTASGLDLAQIQSSVESARADVASYAAQVQQDRNALELIVGAAVPEEMLPPEEALKASVALAQIPADMSSSVLLQRPDVLSAERSLKAANADIGAARAAFFPTISLTASTGFSSSQLAGLFGSGNRSWSFAPSISVPIFNAGSLRASLKVSEVERDVAVATYEKTIQTAFKETADALAVRATLQERLDAQQALVAATARSYRLSTARYRSGVDSYLDALDSQRSLYTAQQNLISLQLTESSNRVTLYKVLGGLADGRS</sequence>
<dbReference type="GO" id="GO:0015562">
    <property type="term" value="F:efflux transmembrane transporter activity"/>
    <property type="evidence" value="ECO:0007669"/>
    <property type="project" value="InterPro"/>
</dbReference>
<dbReference type="GO" id="GO:0005886">
    <property type="term" value="C:plasma membrane"/>
    <property type="evidence" value="ECO:0007669"/>
    <property type="project" value="UniProtKB-SubCell"/>
</dbReference>
<feature type="signal peptide" evidence="2">
    <location>
        <begin position="1"/>
        <end position="23"/>
    </location>
</feature>
<organism evidence="4 5">
    <name type="scientific">Variovorax paradoxus</name>
    <dbReference type="NCBI Taxonomy" id="34073"/>
    <lineage>
        <taxon>Bacteria</taxon>
        <taxon>Pseudomonadati</taxon>
        <taxon>Pseudomonadota</taxon>
        <taxon>Betaproteobacteria</taxon>
        <taxon>Burkholderiales</taxon>
        <taxon>Comamonadaceae</taxon>
        <taxon>Variovorax</taxon>
    </lineage>
</organism>